<comment type="caution">
    <text evidence="9">The sequence shown here is derived from an EMBL/GenBank/DDBJ whole genome shotgun (WGS) entry which is preliminary data.</text>
</comment>
<dbReference type="InterPro" id="IPR016024">
    <property type="entry name" value="ARM-type_fold"/>
</dbReference>
<dbReference type="GO" id="GO:0005634">
    <property type="term" value="C:nucleus"/>
    <property type="evidence" value="ECO:0007669"/>
    <property type="project" value="UniProtKB-ARBA"/>
</dbReference>
<feature type="domain" description="IBB" evidence="8">
    <location>
        <begin position="1"/>
        <end position="54"/>
    </location>
</feature>
<name>A0A813PZA4_9BILA</name>
<keyword evidence="3" id="KW-0677">Repeat</keyword>
<organism evidence="9 10">
    <name type="scientific">Brachionus calyciflorus</name>
    <dbReference type="NCBI Taxonomy" id="104777"/>
    <lineage>
        <taxon>Eukaryota</taxon>
        <taxon>Metazoa</taxon>
        <taxon>Spiralia</taxon>
        <taxon>Gnathifera</taxon>
        <taxon>Rotifera</taxon>
        <taxon>Eurotatoria</taxon>
        <taxon>Monogononta</taxon>
        <taxon>Pseudotrocha</taxon>
        <taxon>Ploima</taxon>
        <taxon>Brachionidae</taxon>
        <taxon>Brachionus</taxon>
    </lineage>
</organism>
<keyword evidence="4 5" id="KW-0653">Protein transport</keyword>
<dbReference type="InterPro" id="IPR024931">
    <property type="entry name" value="Importin_alpha"/>
</dbReference>
<accession>A0A813PZA4</accession>
<comment type="similarity">
    <text evidence="1 5">Belongs to the importin alpha family.</text>
</comment>
<dbReference type="GO" id="GO:0005737">
    <property type="term" value="C:cytoplasm"/>
    <property type="evidence" value="ECO:0007669"/>
    <property type="project" value="InterPro"/>
</dbReference>
<evidence type="ECO:0000259" key="8">
    <source>
        <dbReference type="PROSITE" id="PS51214"/>
    </source>
</evidence>
<evidence type="ECO:0000256" key="4">
    <source>
        <dbReference type="ARBA" id="ARBA00022927"/>
    </source>
</evidence>
<dbReference type="PROSITE" id="PS51214">
    <property type="entry name" value="IBB"/>
    <property type="match status" value="1"/>
</dbReference>
<dbReference type="PROSITE" id="PS50176">
    <property type="entry name" value="ARM_REPEAT"/>
    <property type="match status" value="2"/>
</dbReference>
<evidence type="ECO:0000256" key="7">
    <source>
        <dbReference type="SAM" id="MobiDB-lite"/>
    </source>
</evidence>
<dbReference type="PIRSF" id="PIRSF005673">
    <property type="entry name" value="Importin_alpha"/>
    <property type="match status" value="1"/>
</dbReference>
<dbReference type="Proteomes" id="UP000663879">
    <property type="component" value="Unassembled WGS sequence"/>
</dbReference>
<keyword evidence="2 5" id="KW-0813">Transport</keyword>
<dbReference type="Pfam" id="PF00514">
    <property type="entry name" value="Arm"/>
    <property type="match status" value="8"/>
</dbReference>
<proteinExistence type="inferred from homology"/>
<dbReference type="GO" id="GO:0061608">
    <property type="term" value="F:nuclear import signal receptor activity"/>
    <property type="evidence" value="ECO:0007669"/>
    <property type="project" value="InterPro"/>
</dbReference>
<dbReference type="PANTHER" id="PTHR23316">
    <property type="entry name" value="IMPORTIN ALPHA"/>
    <property type="match status" value="1"/>
</dbReference>
<dbReference type="FunFam" id="1.25.10.10:FF:000021">
    <property type="entry name" value="Importin subunit alpha"/>
    <property type="match status" value="1"/>
</dbReference>
<keyword evidence="10" id="KW-1185">Reference proteome</keyword>
<feature type="repeat" description="ARM" evidence="6">
    <location>
        <begin position="121"/>
        <end position="163"/>
    </location>
</feature>
<reference evidence="9" key="1">
    <citation type="submission" date="2021-02" db="EMBL/GenBank/DDBJ databases">
        <authorList>
            <person name="Nowell W R."/>
        </authorList>
    </citation>
    <scope>NUCLEOTIDE SEQUENCE</scope>
    <source>
        <strain evidence="9">Ploen Becks lab</strain>
    </source>
</reference>
<dbReference type="SUPFAM" id="SSF48371">
    <property type="entry name" value="ARM repeat"/>
    <property type="match status" value="1"/>
</dbReference>
<dbReference type="GO" id="GO:0006606">
    <property type="term" value="P:protein import into nucleus"/>
    <property type="evidence" value="ECO:0007669"/>
    <property type="project" value="InterPro"/>
</dbReference>
<dbReference type="InterPro" id="IPR011989">
    <property type="entry name" value="ARM-like"/>
</dbReference>
<dbReference type="Pfam" id="PF16186">
    <property type="entry name" value="Arm_3"/>
    <property type="match status" value="1"/>
</dbReference>
<gene>
    <name evidence="9" type="ORF">OXX778_LOCUS4284</name>
</gene>
<evidence type="ECO:0000256" key="1">
    <source>
        <dbReference type="ARBA" id="ARBA00010394"/>
    </source>
</evidence>
<evidence type="ECO:0000256" key="5">
    <source>
        <dbReference type="PIRNR" id="PIRNR005673"/>
    </source>
</evidence>
<evidence type="ECO:0000256" key="6">
    <source>
        <dbReference type="PROSITE-ProRule" id="PRU00259"/>
    </source>
</evidence>
<evidence type="ECO:0000313" key="10">
    <source>
        <dbReference type="Proteomes" id="UP000663879"/>
    </source>
</evidence>
<protein>
    <recommendedName>
        <fullName evidence="5">Importin subunit alpha</fullName>
    </recommendedName>
</protein>
<dbReference type="InterPro" id="IPR002652">
    <property type="entry name" value="Importin-a_IBB"/>
</dbReference>
<dbReference type="Gene3D" id="1.25.10.10">
    <property type="entry name" value="Leucine-rich Repeat Variant"/>
    <property type="match status" value="1"/>
</dbReference>
<evidence type="ECO:0000256" key="3">
    <source>
        <dbReference type="ARBA" id="ARBA00022737"/>
    </source>
</evidence>
<dbReference type="EMBL" id="CAJNOC010000412">
    <property type="protein sequence ID" value="CAF0758088.1"/>
    <property type="molecule type" value="Genomic_DNA"/>
</dbReference>
<feature type="region of interest" description="Disordered" evidence="7">
    <location>
        <begin position="43"/>
        <end position="62"/>
    </location>
</feature>
<evidence type="ECO:0000256" key="2">
    <source>
        <dbReference type="ARBA" id="ARBA00022448"/>
    </source>
</evidence>
<dbReference type="SMART" id="SM00185">
    <property type="entry name" value="ARM"/>
    <property type="match status" value="8"/>
</dbReference>
<dbReference type="Pfam" id="PF01749">
    <property type="entry name" value="IBB"/>
    <property type="match status" value="1"/>
</dbReference>
<dbReference type="InterPro" id="IPR000225">
    <property type="entry name" value="Armadillo"/>
</dbReference>
<feature type="repeat" description="ARM" evidence="6">
    <location>
        <begin position="163"/>
        <end position="205"/>
    </location>
</feature>
<sequence length="546" mass="61000">MSDQKQHRRHYKYSNLDAEELRKRREDVSIMLRKQKRDEQLLKKRNVDLPQDQQQDEDEAIVESTTGQDFTFQTQNQVITPEMIQTLLYGNDEQQLNVTQRFRKLLSKEPNPPIDEVISTGIVPKFVEFLQRDDYQLQFEAAWALTNIASGNSIQTRCVIEAGALGVFVQLLSSPYEDVQEQAVWALGNIAGDSPECRDLVLNHGILLPLLNILSQQTRLTMTRNAVWCLSNLCRGKNPPVDFAKVEPALPVLAALLFNPDIDVLADACWAISYLSDGPNEKIQKIIDSTVCPRLVELLMHGSLNVVQAALRAVGNIVTGDDNQTQVILSCNALQCLLPLLNSSKESIKKEACWTISNITAGTRTQIQTVFEANIFPKLIEILGKGENKTRKEAAWAVVNATSSGTVEQIHYLVQLNVIQPLCDLLGVVDTKIVEVALNGLENILKIGQMDANAKGGANDYAIKIEECGGLDKIEYLQGHQNEKIYKKAFHIIEQYFSQEEDDTGLMPQVDESQQQFQFNVPTSGAGLTFGSPGDQQQQQQSGFNF</sequence>
<dbReference type="OrthoDB" id="29145at2759"/>
<dbReference type="InterPro" id="IPR036975">
    <property type="entry name" value="Importin-a_IBB_sf"/>
</dbReference>
<dbReference type="InterPro" id="IPR032413">
    <property type="entry name" value="Arm_3"/>
</dbReference>
<dbReference type="Gene3D" id="1.20.5.690">
    <property type="entry name" value="Importin-alpha, importin-beta-binding domain"/>
    <property type="match status" value="1"/>
</dbReference>
<evidence type="ECO:0000313" key="9">
    <source>
        <dbReference type="EMBL" id="CAF0758088.1"/>
    </source>
</evidence>
<dbReference type="AlphaFoldDB" id="A0A813PZA4"/>